<organism evidence="5 6">
    <name type="scientific">Actinomadura macrotermitis</name>
    <dbReference type="NCBI Taxonomy" id="2585200"/>
    <lineage>
        <taxon>Bacteria</taxon>
        <taxon>Bacillati</taxon>
        <taxon>Actinomycetota</taxon>
        <taxon>Actinomycetes</taxon>
        <taxon>Streptosporangiales</taxon>
        <taxon>Thermomonosporaceae</taxon>
        <taxon>Actinomadura</taxon>
    </lineage>
</organism>
<evidence type="ECO:0000259" key="4">
    <source>
        <dbReference type="PROSITE" id="PS50042"/>
    </source>
</evidence>
<dbReference type="InterPro" id="IPR036390">
    <property type="entry name" value="WH_DNA-bd_sf"/>
</dbReference>
<evidence type="ECO:0000313" key="6">
    <source>
        <dbReference type="Proteomes" id="UP000487268"/>
    </source>
</evidence>
<dbReference type="SUPFAM" id="SSF46785">
    <property type="entry name" value="Winged helix' DNA-binding domain"/>
    <property type="match status" value="1"/>
</dbReference>
<dbReference type="PROSITE" id="PS50042">
    <property type="entry name" value="CNMP_BINDING_3"/>
    <property type="match status" value="1"/>
</dbReference>
<keyword evidence="3" id="KW-0804">Transcription</keyword>
<dbReference type="InterPro" id="IPR050397">
    <property type="entry name" value="Env_Response_Regulators"/>
</dbReference>
<dbReference type="InterPro" id="IPR014710">
    <property type="entry name" value="RmlC-like_jellyroll"/>
</dbReference>
<keyword evidence="2" id="KW-0238">DNA-binding</keyword>
<dbReference type="RefSeq" id="WP_153539589.1">
    <property type="nucleotide sequence ID" value="NZ_WEGH01000005.1"/>
</dbReference>
<dbReference type="SUPFAM" id="SSF51206">
    <property type="entry name" value="cAMP-binding domain-like"/>
    <property type="match status" value="1"/>
</dbReference>
<dbReference type="Pfam" id="PF13545">
    <property type="entry name" value="HTH_Crp_2"/>
    <property type="match status" value="1"/>
</dbReference>
<comment type="caution">
    <text evidence="5">The sequence shown here is derived from an EMBL/GenBank/DDBJ whole genome shotgun (WGS) entry which is preliminary data.</text>
</comment>
<evidence type="ECO:0000256" key="3">
    <source>
        <dbReference type="ARBA" id="ARBA00023163"/>
    </source>
</evidence>
<gene>
    <name evidence="5" type="ORF">ACRB68_65940</name>
</gene>
<feature type="domain" description="Cyclic nucleotide-binding" evidence="4">
    <location>
        <begin position="6"/>
        <end position="108"/>
    </location>
</feature>
<dbReference type="Pfam" id="PF00027">
    <property type="entry name" value="cNMP_binding"/>
    <property type="match status" value="1"/>
</dbReference>
<name>A0A7K0C4X5_9ACTN</name>
<dbReference type="InterPro" id="IPR000595">
    <property type="entry name" value="cNMP-bd_dom"/>
</dbReference>
<proteinExistence type="predicted"/>
<accession>A0A7K0C4X5</accession>
<dbReference type="CDD" id="cd00038">
    <property type="entry name" value="CAP_ED"/>
    <property type="match status" value="1"/>
</dbReference>
<evidence type="ECO:0000313" key="5">
    <source>
        <dbReference type="EMBL" id="MQY08485.1"/>
    </source>
</evidence>
<dbReference type="SMART" id="SM00100">
    <property type="entry name" value="cNMP"/>
    <property type="match status" value="1"/>
</dbReference>
<dbReference type="InterPro" id="IPR018490">
    <property type="entry name" value="cNMP-bd_dom_sf"/>
</dbReference>
<dbReference type="InterPro" id="IPR012318">
    <property type="entry name" value="HTH_CRP"/>
</dbReference>
<dbReference type="Gene3D" id="1.10.10.10">
    <property type="entry name" value="Winged helix-like DNA-binding domain superfamily/Winged helix DNA-binding domain"/>
    <property type="match status" value="1"/>
</dbReference>
<dbReference type="EMBL" id="WEGH01000005">
    <property type="protein sequence ID" value="MQY08485.1"/>
    <property type="molecule type" value="Genomic_DNA"/>
</dbReference>
<protein>
    <recommendedName>
        <fullName evidence="4">Cyclic nucleotide-binding domain-containing protein</fullName>
    </recommendedName>
</protein>
<dbReference type="PANTHER" id="PTHR24567">
    <property type="entry name" value="CRP FAMILY TRANSCRIPTIONAL REGULATORY PROTEIN"/>
    <property type="match status" value="1"/>
</dbReference>
<dbReference type="AlphaFoldDB" id="A0A7K0C4X5"/>
<dbReference type="GO" id="GO:0003677">
    <property type="term" value="F:DNA binding"/>
    <property type="evidence" value="ECO:0007669"/>
    <property type="project" value="UniProtKB-KW"/>
</dbReference>
<dbReference type="GO" id="GO:0003700">
    <property type="term" value="F:DNA-binding transcription factor activity"/>
    <property type="evidence" value="ECO:0007669"/>
    <property type="project" value="TreeGrafter"/>
</dbReference>
<sequence>MTGSRFWDALPARARTALEKAGAIVMIRPGALLLMEHTSTAPVYVLRAGHVKVWVDRGGEHAILDVLGPGDVVGELEAVDGRPRHASVEALTAVEALVLPAARFRAVLEEHPGAVWALAGVLAERLRDANGLRVAHFPDEPARRLAGRLLRLATRFGVPLPGGGTEARVPVCRQDLGRWAGMGRGKVARILAEDLRGGVVVDRGAVTVRSVDDLRSLAGEPP</sequence>
<keyword evidence="1" id="KW-0805">Transcription regulation</keyword>
<dbReference type="Proteomes" id="UP000487268">
    <property type="component" value="Unassembled WGS sequence"/>
</dbReference>
<dbReference type="OrthoDB" id="41390at2"/>
<keyword evidence="6" id="KW-1185">Reference proteome</keyword>
<dbReference type="Gene3D" id="2.60.120.10">
    <property type="entry name" value="Jelly Rolls"/>
    <property type="match status" value="1"/>
</dbReference>
<evidence type="ECO:0000256" key="1">
    <source>
        <dbReference type="ARBA" id="ARBA00023015"/>
    </source>
</evidence>
<reference evidence="5 6" key="1">
    <citation type="submission" date="2019-10" db="EMBL/GenBank/DDBJ databases">
        <title>Actinomadura rubteroloni sp. nov. and Actinomadura macrotermitis sp. nov., isolated from the gut of fungus growing-termite Macrotermes natalensis.</title>
        <authorList>
            <person name="Benndorf R."/>
            <person name="Martin K."/>
            <person name="Kuefner M."/>
            <person name="De Beer W."/>
            <person name="Kaster A.-K."/>
            <person name="Vollmers J."/>
            <person name="Poulsen M."/>
            <person name="Beemelmanns C."/>
        </authorList>
    </citation>
    <scope>NUCLEOTIDE SEQUENCE [LARGE SCALE GENOMIC DNA]</scope>
    <source>
        <strain evidence="5 6">RB68</strain>
    </source>
</reference>
<dbReference type="PANTHER" id="PTHR24567:SF74">
    <property type="entry name" value="HTH-TYPE TRANSCRIPTIONAL REGULATOR ARCR"/>
    <property type="match status" value="1"/>
</dbReference>
<evidence type="ECO:0000256" key="2">
    <source>
        <dbReference type="ARBA" id="ARBA00023125"/>
    </source>
</evidence>
<dbReference type="GO" id="GO:0005829">
    <property type="term" value="C:cytosol"/>
    <property type="evidence" value="ECO:0007669"/>
    <property type="project" value="TreeGrafter"/>
</dbReference>
<dbReference type="InterPro" id="IPR036388">
    <property type="entry name" value="WH-like_DNA-bd_sf"/>
</dbReference>